<dbReference type="SUPFAM" id="SSF52540">
    <property type="entry name" value="P-loop containing nucleoside triphosphate hydrolases"/>
    <property type="match status" value="4"/>
</dbReference>
<dbReference type="GO" id="GO:0016787">
    <property type="term" value="F:hydrolase activity"/>
    <property type="evidence" value="ECO:0007669"/>
    <property type="project" value="UniProtKB-KW"/>
</dbReference>
<dbReference type="SMART" id="SM00490">
    <property type="entry name" value="HELICc"/>
    <property type="match status" value="2"/>
</dbReference>
<dbReference type="GO" id="GO:0005634">
    <property type="term" value="C:nucleus"/>
    <property type="evidence" value="ECO:0007669"/>
    <property type="project" value="TreeGrafter"/>
</dbReference>
<keyword evidence="1" id="KW-0547">Nucleotide-binding</keyword>
<feature type="domain" description="Helicase C-terminal" evidence="5">
    <location>
        <begin position="424"/>
        <end position="592"/>
    </location>
</feature>
<keyword evidence="3" id="KW-0067">ATP-binding</keyword>
<dbReference type="GO" id="GO:0005524">
    <property type="term" value="F:ATP binding"/>
    <property type="evidence" value="ECO:0007669"/>
    <property type="project" value="UniProtKB-KW"/>
</dbReference>
<dbReference type="PROSITE" id="PS51194">
    <property type="entry name" value="HELICASE_CTER"/>
    <property type="match status" value="2"/>
</dbReference>
<dbReference type="GO" id="GO:0006281">
    <property type="term" value="P:DNA repair"/>
    <property type="evidence" value="ECO:0007669"/>
    <property type="project" value="TreeGrafter"/>
</dbReference>
<evidence type="ECO:0000313" key="7">
    <source>
        <dbReference type="Proteomes" id="UP000044602"/>
    </source>
</evidence>
<feature type="domain" description="Helicase ATP-binding" evidence="4">
    <location>
        <begin position="835"/>
        <end position="1041"/>
    </location>
</feature>
<dbReference type="InterPro" id="IPR001650">
    <property type="entry name" value="Helicase_C-like"/>
</dbReference>
<dbReference type="InterPro" id="IPR050628">
    <property type="entry name" value="SNF2_RAD54_helicase_TF"/>
</dbReference>
<dbReference type="PANTHER" id="PTHR45626:SF52">
    <property type="entry name" value="SINGLE-STRANDED DNA-DEPENDENT ATPASE (EUROFUNG)"/>
    <property type="match status" value="1"/>
</dbReference>
<dbReference type="EMBL" id="CVQH01015002">
    <property type="protein sequence ID" value="CRK22996.1"/>
    <property type="molecule type" value="Genomic_DNA"/>
</dbReference>
<dbReference type="InterPro" id="IPR049730">
    <property type="entry name" value="SNF2/RAD54-like_C"/>
</dbReference>
<dbReference type="CDD" id="cd18793">
    <property type="entry name" value="SF2_C_SNF"/>
    <property type="match status" value="2"/>
</dbReference>
<dbReference type="PROSITE" id="PS51192">
    <property type="entry name" value="HELICASE_ATP_BIND_1"/>
    <property type="match status" value="2"/>
</dbReference>
<dbReference type="PANTHER" id="PTHR45626">
    <property type="entry name" value="TRANSCRIPTION TERMINATION FACTOR 2-RELATED"/>
    <property type="match status" value="1"/>
</dbReference>
<gene>
    <name evidence="6" type="ORF">BN1708_013575</name>
</gene>
<keyword evidence="7" id="KW-1185">Reference proteome</keyword>
<feature type="domain" description="Helicase ATP-binding" evidence="4">
    <location>
        <begin position="1"/>
        <end position="152"/>
    </location>
</feature>
<dbReference type="SMART" id="SM00184">
    <property type="entry name" value="RING"/>
    <property type="match status" value="2"/>
</dbReference>
<keyword evidence="2" id="KW-0378">Hydrolase</keyword>
<dbReference type="InterPro" id="IPR014001">
    <property type="entry name" value="Helicase_ATP-bd"/>
</dbReference>
<dbReference type="CDD" id="cd18008">
    <property type="entry name" value="DEXDc_SHPRH-like"/>
    <property type="match status" value="2"/>
</dbReference>
<evidence type="ECO:0000256" key="3">
    <source>
        <dbReference type="ARBA" id="ARBA00022840"/>
    </source>
</evidence>
<protein>
    <submittedName>
        <fullName evidence="6">Uncharacterized protein</fullName>
    </submittedName>
</protein>
<dbReference type="Gene3D" id="3.40.50.10810">
    <property type="entry name" value="Tandem AAA-ATPase domain"/>
    <property type="match status" value="2"/>
</dbReference>
<evidence type="ECO:0000256" key="2">
    <source>
        <dbReference type="ARBA" id="ARBA00022801"/>
    </source>
</evidence>
<evidence type="ECO:0000313" key="6">
    <source>
        <dbReference type="EMBL" id="CRK22996.1"/>
    </source>
</evidence>
<dbReference type="InterPro" id="IPR038718">
    <property type="entry name" value="SNF2-like_sf"/>
</dbReference>
<name>A0A0G4LLU2_VERLO</name>
<evidence type="ECO:0000256" key="1">
    <source>
        <dbReference type="ARBA" id="ARBA00022741"/>
    </source>
</evidence>
<proteinExistence type="predicted"/>
<feature type="domain" description="Helicase C-terminal" evidence="5">
    <location>
        <begin position="1313"/>
        <end position="1468"/>
    </location>
</feature>
<reference evidence="6 7" key="1">
    <citation type="submission" date="2015-05" db="EMBL/GenBank/DDBJ databases">
        <authorList>
            <person name="Wang D.B."/>
            <person name="Wang M."/>
        </authorList>
    </citation>
    <scope>NUCLEOTIDE SEQUENCE [LARGE SCALE GENOMIC DNA]</scope>
    <source>
        <strain evidence="6">VL1</strain>
    </source>
</reference>
<dbReference type="Pfam" id="PF00176">
    <property type="entry name" value="SNF2-rel_dom"/>
    <property type="match status" value="2"/>
</dbReference>
<dbReference type="Pfam" id="PF00271">
    <property type="entry name" value="Helicase_C"/>
    <property type="match status" value="2"/>
</dbReference>
<dbReference type="InterPro" id="IPR027417">
    <property type="entry name" value="P-loop_NTPase"/>
</dbReference>
<dbReference type="SMART" id="SM00487">
    <property type="entry name" value="DEXDc"/>
    <property type="match status" value="2"/>
</dbReference>
<evidence type="ECO:0000259" key="4">
    <source>
        <dbReference type="PROSITE" id="PS51192"/>
    </source>
</evidence>
<dbReference type="GO" id="GO:0008094">
    <property type="term" value="F:ATP-dependent activity, acting on DNA"/>
    <property type="evidence" value="ECO:0007669"/>
    <property type="project" value="TreeGrafter"/>
</dbReference>
<dbReference type="InterPro" id="IPR001841">
    <property type="entry name" value="Znf_RING"/>
</dbReference>
<organism evidence="6 7">
    <name type="scientific">Verticillium longisporum</name>
    <name type="common">Verticillium dahliae var. longisporum</name>
    <dbReference type="NCBI Taxonomy" id="100787"/>
    <lineage>
        <taxon>Eukaryota</taxon>
        <taxon>Fungi</taxon>
        <taxon>Dikarya</taxon>
        <taxon>Ascomycota</taxon>
        <taxon>Pezizomycotina</taxon>
        <taxon>Sordariomycetes</taxon>
        <taxon>Hypocreomycetidae</taxon>
        <taxon>Glomerellales</taxon>
        <taxon>Plectosphaerellaceae</taxon>
        <taxon>Verticillium</taxon>
    </lineage>
</organism>
<evidence type="ECO:0000259" key="5">
    <source>
        <dbReference type="PROSITE" id="PS51194"/>
    </source>
</evidence>
<sequence length="1489" mass="168178">MSAALNTLGLTKLKRNAKTTLLVCPLTTIFNWEEQIKQHIQPGKFSYYVYHGATRIRDVEQLAQYDLVITTYGSISTELGLRNKRKPGKYPMEEIGWFRIVLDEAHMIRETSTQQFKAIVRLQANRRWAVTGTPVQNRLEDLAALLAFLRLKPFDDRNRFNRFIVDPFKACDPEIVPKLRIMVDSITMRRLKDKIDLPPRTDHVIKLDMTLEERQVYDLFEKNAQDRVQVLSANAESSKGALGGQTYIHILRSILRLRLLCAHGADLLNPDDMQALEGMTADMAIDLDSDDENSNKPALSERQAYEMFELMLNTNADKCSQCTKKLGASDGASIESEGQEEILGYMTQCYHVICGPCFKKVKELAKEQPGQCLFCPNQVDMQYIALKRARANVEHDGHIKAKAANNGKRTFDRYNGPHTKTRALLEDLLKSEAETAVNPTLPPFKSVVFSSWTTHLDLIEMALDSVGISYSRLDGKMSRNARTKAMDEFRDNPSIHVILVSIMAGSLGLNLTSGNNVYVMEPQYNPAAEAQAVDRVHRLGQKRPVQTVRYIMRNMDDDDVKVIDHPDNEEVCYGMLQGKVLCSIVPSAKPGAKSLFGDNWFPPAKVVAKRITGDKSKRISLYDYTREIIGNIDEMTAGALTPLMDANMQIRTDCRIPARKKQPGEEPRSRVSKLYPLELVIYGPKKWAKPVADHFKKNSMVLRHPNRVDKGIKYVNYQVVTTEPAAPRPQANGRTLPNNFVPGMAIAQRTVEEMRSDVMGVFDQMGKNNDVPELEPSDLIVTPLLKHQKQGLYFMTNKEADATWEQRTTDSFYKARISSTGQRVFLNVVTGLNERQLPPQTRGGILADMMGLGKTLSILSLVCHTLTEAQTWAQSPLIQPEEPPQKPSSMSAALNTLGLTKLKRNAKTTLLVCPLTTIFNWEEQIKQHIQPGKFSYYVYHGATRIRDVEQLAQYDLVITTYGSISTELGLRNKRKPGKYPMEEIGWFRIVLDEAHMIRETSTQQFKAIVRLQANRRWAVTGTPVQNRLEDLAALLAFLRLKPFDDRNRFNRFIVDPFKACDPEIVPKLRIMVDSITMRRLKDKIDLPPRTDHVIKLDMTMEERQVYDLFEKNAQDRVQVLSANAESSKGALGGQTYIHILRSILRLRLLCAHGADLLNPDDMQALEGMTADMAIDLDSDDENSNKPALSERQAYEMFELMLNTNADKCSQCTKKLGASDGASIESEGQEEILGYMTQCYHVICGPCFKKVKELAKEQPGQCLFCPNQVDMQYIALKRARANVEHDGHIKAKAANNGKRTFDRYNGPHTKTKALLEDLLKSEAETAANPTLPPFKSVVFSSWTTHLDLIEMALDSVGITYSRLDGKMSRNARTKAMDEFRDNPSIHVILVSIMAGSLGLNLTSGNNVYVMEPQYNPAAEAQAVDRVHRLGQKRPVQTVRYIMRNSFEEKMIELQDKKKKLASLSMDGKGKALDRGDAARQKLMDLRSLFK</sequence>
<dbReference type="STRING" id="100787.A0A0G4LLU2"/>
<dbReference type="Proteomes" id="UP000044602">
    <property type="component" value="Unassembled WGS sequence"/>
</dbReference>
<dbReference type="InterPro" id="IPR000330">
    <property type="entry name" value="SNF2_N"/>
</dbReference>
<accession>A0A0G4LLU2</accession>
<dbReference type="Gene3D" id="3.40.50.300">
    <property type="entry name" value="P-loop containing nucleotide triphosphate hydrolases"/>
    <property type="match status" value="2"/>
</dbReference>